<sequence>LSSAVMEVIKPVYRDLTDNSLLIHCLHGMTQNCNEAFNQLVWCRLLKTTFVNGLTIKLGVLYAVLCYNEGALGKVILEDLCGEAGPNCVLGLKKQDARRVKGAKRAFEVLKKKARKAKRNIKRRLEDEEMNYANPEYGAGLF</sequence>
<feature type="coiled-coil region" evidence="1">
    <location>
        <begin position="100"/>
        <end position="131"/>
    </location>
</feature>
<name>A0A1B6HUJ2_9HEMI</name>
<evidence type="ECO:0000256" key="1">
    <source>
        <dbReference type="SAM" id="Coils"/>
    </source>
</evidence>
<dbReference type="AlphaFoldDB" id="A0A1B6HUJ2"/>
<keyword evidence="1" id="KW-0175">Coiled coil</keyword>
<gene>
    <name evidence="2" type="ORF">g.36060</name>
</gene>
<reference evidence="2" key="1">
    <citation type="submission" date="2015-11" db="EMBL/GenBank/DDBJ databases">
        <title>De novo transcriptome assembly of four potential Pierce s Disease insect vectors from Arizona vineyards.</title>
        <authorList>
            <person name="Tassone E.E."/>
        </authorList>
    </citation>
    <scope>NUCLEOTIDE SEQUENCE</scope>
</reference>
<accession>A0A1B6HUJ2</accession>
<evidence type="ECO:0000313" key="2">
    <source>
        <dbReference type="EMBL" id="JAS78347.1"/>
    </source>
</evidence>
<proteinExistence type="predicted"/>
<feature type="non-terminal residue" evidence="2">
    <location>
        <position position="1"/>
    </location>
</feature>
<organism evidence="2">
    <name type="scientific">Homalodisca liturata</name>
    <dbReference type="NCBI Taxonomy" id="320908"/>
    <lineage>
        <taxon>Eukaryota</taxon>
        <taxon>Metazoa</taxon>
        <taxon>Ecdysozoa</taxon>
        <taxon>Arthropoda</taxon>
        <taxon>Hexapoda</taxon>
        <taxon>Insecta</taxon>
        <taxon>Pterygota</taxon>
        <taxon>Neoptera</taxon>
        <taxon>Paraneoptera</taxon>
        <taxon>Hemiptera</taxon>
        <taxon>Auchenorrhyncha</taxon>
        <taxon>Membracoidea</taxon>
        <taxon>Cicadellidae</taxon>
        <taxon>Cicadellinae</taxon>
        <taxon>Proconiini</taxon>
        <taxon>Homalodisca</taxon>
    </lineage>
</organism>
<protein>
    <submittedName>
        <fullName evidence="2">Uncharacterized protein</fullName>
    </submittedName>
</protein>
<dbReference type="EMBL" id="GECU01029359">
    <property type="protein sequence ID" value="JAS78347.1"/>
    <property type="molecule type" value="Transcribed_RNA"/>
</dbReference>